<evidence type="ECO:0000259" key="4">
    <source>
        <dbReference type="PROSITE" id="PS50059"/>
    </source>
</evidence>
<feature type="domain" description="PPIase FKBP-type" evidence="4">
    <location>
        <begin position="152"/>
        <end position="251"/>
    </location>
</feature>
<name>D8LGT5_ECTSI</name>
<dbReference type="Pfam" id="PF00254">
    <property type="entry name" value="FKBP_C"/>
    <property type="match status" value="1"/>
</dbReference>
<evidence type="ECO:0000256" key="1">
    <source>
        <dbReference type="PROSITE-ProRule" id="PRU00277"/>
    </source>
</evidence>
<dbReference type="OrthoDB" id="77911at2759"/>
<dbReference type="AlphaFoldDB" id="D8LGT5"/>
<evidence type="ECO:0000256" key="2">
    <source>
        <dbReference type="SAM" id="MobiDB-lite"/>
    </source>
</evidence>
<organism evidence="5 6">
    <name type="scientific">Ectocarpus siliculosus</name>
    <name type="common">Brown alga</name>
    <name type="synonym">Conferva siliculosa</name>
    <dbReference type="NCBI Taxonomy" id="2880"/>
    <lineage>
        <taxon>Eukaryota</taxon>
        <taxon>Sar</taxon>
        <taxon>Stramenopiles</taxon>
        <taxon>Ochrophyta</taxon>
        <taxon>PX clade</taxon>
        <taxon>Phaeophyceae</taxon>
        <taxon>Ectocarpales</taxon>
        <taxon>Ectocarpaceae</taxon>
        <taxon>Ectocarpus</taxon>
    </lineage>
</organism>
<comment type="catalytic activity">
    <reaction evidence="1">
        <text>[protein]-peptidylproline (omega=180) = [protein]-peptidylproline (omega=0)</text>
        <dbReference type="Rhea" id="RHEA:16237"/>
        <dbReference type="Rhea" id="RHEA-COMP:10747"/>
        <dbReference type="Rhea" id="RHEA-COMP:10748"/>
        <dbReference type="ChEBI" id="CHEBI:83833"/>
        <dbReference type="ChEBI" id="CHEBI:83834"/>
        <dbReference type="EC" id="5.2.1.8"/>
    </reaction>
</comment>
<dbReference type="InParanoid" id="D8LGT5"/>
<dbReference type="GO" id="GO:0003755">
    <property type="term" value="F:peptidyl-prolyl cis-trans isomerase activity"/>
    <property type="evidence" value="ECO:0007669"/>
    <property type="project" value="UniProtKB-KW"/>
</dbReference>
<gene>
    <name evidence="5" type="ORF">Esi_0176_0065</name>
</gene>
<keyword evidence="6" id="KW-1185">Reference proteome</keyword>
<evidence type="ECO:0000256" key="3">
    <source>
        <dbReference type="SAM" id="SignalP"/>
    </source>
</evidence>
<dbReference type="STRING" id="2880.D8LGT5"/>
<evidence type="ECO:0000313" key="6">
    <source>
        <dbReference type="Proteomes" id="UP000002630"/>
    </source>
</evidence>
<dbReference type="eggNOG" id="KOG0552">
    <property type="taxonomic scope" value="Eukaryota"/>
</dbReference>
<dbReference type="PANTHER" id="PTHR47717">
    <property type="entry name" value="PEPTIDYL-PROLYL CIS-TRANS ISOMERASE FKBP19, CHLOROPLASTIC"/>
    <property type="match status" value="1"/>
</dbReference>
<sequence>MPRSCVALGVAMTAAASVGSVSAFTAPLSSQLSHRHHQQESSLRMMSSEGGKAAAAAQGDGPVSRRQCLASAMSAAGLVAGAAAAGAREAPKPPPRARLPEGDTQGSDYMELGGGSKSFAKPRIRYPDFKDLDKGLQYKDAKVGAGRAVTDGDRVVFDWDGYTIGYNGNLFETNKGPKGGDFDKDKDSSRFVVGSGTIIPGLEEGIKGMQAGGVRQIVVPPELGYPEGDRKHDRVGPKPSTFSGTRALDFVLSNPGYIDKTLLFTVKVVRVDKPGDRASRSGK</sequence>
<dbReference type="EC" id="5.2.1.8" evidence="1"/>
<proteinExistence type="predicted"/>
<dbReference type="InterPro" id="IPR001179">
    <property type="entry name" value="PPIase_FKBP_dom"/>
</dbReference>
<dbReference type="OMA" id="KPRIRYP"/>
<feature type="signal peptide" evidence="3">
    <location>
        <begin position="1"/>
        <end position="23"/>
    </location>
</feature>
<dbReference type="GO" id="GO:0009507">
    <property type="term" value="C:chloroplast"/>
    <property type="evidence" value="ECO:0007669"/>
    <property type="project" value="TreeGrafter"/>
</dbReference>
<keyword evidence="3" id="KW-0732">Signal</keyword>
<keyword evidence="1" id="KW-0697">Rotamase</keyword>
<reference evidence="5 6" key="1">
    <citation type="journal article" date="2010" name="Nature">
        <title>The Ectocarpus genome and the independent evolution of multicellularity in brown algae.</title>
        <authorList>
            <person name="Cock J.M."/>
            <person name="Sterck L."/>
            <person name="Rouze P."/>
            <person name="Scornet D."/>
            <person name="Allen A.E."/>
            <person name="Amoutzias G."/>
            <person name="Anthouard V."/>
            <person name="Artiguenave F."/>
            <person name="Aury J.M."/>
            <person name="Badger J.H."/>
            <person name="Beszteri B."/>
            <person name="Billiau K."/>
            <person name="Bonnet E."/>
            <person name="Bothwell J.H."/>
            <person name="Bowler C."/>
            <person name="Boyen C."/>
            <person name="Brownlee C."/>
            <person name="Carrano C.J."/>
            <person name="Charrier B."/>
            <person name="Cho G.Y."/>
            <person name="Coelho S.M."/>
            <person name="Collen J."/>
            <person name="Corre E."/>
            <person name="Da Silva C."/>
            <person name="Delage L."/>
            <person name="Delaroque N."/>
            <person name="Dittami S.M."/>
            <person name="Doulbeau S."/>
            <person name="Elias M."/>
            <person name="Farnham G."/>
            <person name="Gachon C.M."/>
            <person name="Gschloessl B."/>
            <person name="Heesch S."/>
            <person name="Jabbari K."/>
            <person name="Jubin C."/>
            <person name="Kawai H."/>
            <person name="Kimura K."/>
            <person name="Kloareg B."/>
            <person name="Kupper F.C."/>
            <person name="Lang D."/>
            <person name="Le Bail A."/>
            <person name="Leblanc C."/>
            <person name="Lerouge P."/>
            <person name="Lohr M."/>
            <person name="Lopez P.J."/>
            <person name="Martens C."/>
            <person name="Maumus F."/>
            <person name="Michel G."/>
            <person name="Miranda-Saavedra D."/>
            <person name="Morales J."/>
            <person name="Moreau H."/>
            <person name="Motomura T."/>
            <person name="Nagasato C."/>
            <person name="Napoli C.A."/>
            <person name="Nelson D.R."/>
            <person name="Nyvall-Collen P."/>
            <person name="Peters A.F."/>
            <person name="Pommier C."/>
            <person name="Potin P."/>
            <person name="Poulain J."/>
            <person name="Quesneville H."/>
            <person name="Read B."/>
            <person name="Rensing S.A."/>
            <person name="Ritter A."/>
            <person name="Rousvoal S."/>
            <person name="Samanta M."/>
            <person name="Samson G."/>
            <person name="Schroeder D.C."/>
            <person name="Segurens B."/>
            <person name="Strittmatter M."/>
            <person name="Tonon T."/>
            <person name="Tregear J.W."/>
            <person name="Valentin K."/>
            <person name="von Dassow P."/>
            <person name="Yamagishi T."/>
            <person name="Van de Peer Y."/>
            <person name="Wincker P."/>
        </authorList>
    </citation>
    <scope>NUCLEOTIDE SEQUENCE [LARGE SCALE GENOMIC DNA]</scope>
    <source>
        <strain evidence="6">Ec32 / CCAP1310/4</strain>
    </source>
</reference>
<keyword evidence="1 5" id="KW-0413">Isomerase</keyword>
<feature type="chain" id="PRO_5003117184" description="peptidylprolyl isomerase" evidence="3">
    <location>
        <begin position="24"/>
        <end position="283"/>
    </location>
</feature>
<dbReference type="InterPro" id="IPR046357">
    <property type="entry name" value="PPIase_dom_sf"/>
</dbReference>
<dbReference type="InterPro" id="IPR044208">
    <property type="entry name" value="FKBP19-like"/>
</dbReference>
<evidence type="ECO:0000313" key="5">
    <source>
        <dbReference type="EMBL" id="CBN79105.1"/>
    </source>
</evidence>
<feature type="region of interest" description="Disordered" evidence="2">
    <location>
        <begin position="29"/>
        <end position="59"/>
    </location>
</feature>
<dbReference type="EMBL" id="FN649743">
    <property type="protein sequence ID" value="CBN79105.1"/>
    <property type="molecule type" value="Genomic_DNA"/>
</dbReference>
<feature type="region of interest" description="Disordered" evidence="2">
    <location>
        <begin position="86"/>
        <end position="114"/>
    </location>
</feature>
<dbReference type="GO" id="GO:0009579">
    <property type="term" value="C:thylakoid"/>
    <property type="evidence" value="ECO:0007669"/>
    <property type="project" value="TreeGrafter"/>
</dbReference>
<dbReference type="PROSITE" id="PS50059">
    <property type="entry name" value="FKBP_PPIASE"/>
    <property type="match status" value="1"/>
</dbReference>
<dbReference type="SUPFAM" id="SSF54534">
    <property type="entry name" value="FKBP-like"/>
    <property type="match status" value="1"/>
</dbReference>
<dbReference type="Proteomes" id="UP000002630">
    <property type="component" value="Linkage Group LG18"/>
</dbReference>
<dbReference type="PANTHER" id="PTHR47717:SF1">
    <property type="entry name" value="PEPTIDYL-PROLYL CIS-TRANS ISOMERASE FKBP19, CHLOROPLASTIC"/>
    <property type="match status" value="1"/>
</dbReference>
<protein>
    <recommendedName>
        <fullName evidence="1">peptidylprolyl isomerase</fullName>
        <ecNumber evidence="1">5.2.1.8</ecNumber>
    </recommendedName>
</protein>
<accession>D8LGT5</accession>
<dbReference type="Gene3D" id="3.10.50.40">
    <property type="match status" value="1"/>
</dbReference>
<dbReference type="EMBL" id="FN648262">
    <property type="protein sequence ID" value="CBN79105.1"/>
    <property type="molecule type" value="Genomic_DNA"/>
</dbReference>